<keyword evidence="3" id="KW-0677">Repeat</keyword>
<dbReference type="Gene3D" id="1.25.10.10">
    <property type="entry name" value="Leucine-rich Repeat Variant"/>
    <property type="match status" value="4"/>
</dbReference>
<dbReference type="PANTHER" id="PTHR23346:SF19">
    <property type="entry name" value="PROTEASOME ADAPTER AND SCAFFOLD PROTEIN ECM29"/>
    <property type="match status" value="1"/>
</dbReference>
<dbReference type="Pfam" id="PF24492">
    <property type="entry name" value="HEAT_ECM29"/>
    <property type="match status" value="1"/>
</dbReference>
<dbReference type="Proteomes" id="UP000886520">
    <property type="component" value="Chromosome 3"/>
</dbReference>
<dbReference type="PANTHER" id="PTHR23346">
    <property type="entry name" value="TRANSLATIONAL ACTIVATOR GCN1-RELATED"/>
    <property type="match status" value="1"/>
</dbReference>
<feature type="domain" description="Proteasome adapter and scaffold protein ECM29 HEAT-repeat" evidence="8">
    <location>
        <begin position="1245"/>
        <end position="1407"/>
    </location>
</feature>
<comment type="caution">
    <text evidence="9">The sequence shown here is derived from an EMBL/GenBank/DDBJ whole genome shotgun (WGS) entry which is preliminary data.</text>
</comment>
<dbReference type="Pfam" id="PF13001">
    <property type="entry name" value="ECM29_N"/>
    <property type="match status" value="1"/>
</dbReference>
<proteinExistence type="predicted"/>
<evidence type="ECO:0000259" key="7">
    <source>
        <dbReference type="Pfam" id="PF23702"/>
    </source>
</evidence>
<dbReference type="InterPro" id="IPR055444">
    <property type="entry name" value="ARM_ECM29"/>
</dbReference>
<feature type="domain" description="ECM29 ARM-like repeats" evidence="7">
    <location>
        <begin position="598"/>
        <end position="688"/>
    </location>
</feature>
<dbReference type="GO" id="GO:0036503">
    <property type="term" value="P:ERAD pathway"/>
    <property type="evidence" value="ECO:0007669"/>
    <property type="project" value="TreeGrafter"/>
</dbReference>
<evidence type="ECO:0000313" key="9">
    <source>
        <dbReference type="EMBL" id="KAI5083342.1"/>
    </source>
</evidence>
<accession>A0A9D4VBU2</accession>
<feature type="region of interest" description="Disordered" evidence="5">
    <location>
        <begin position="740"/>
        <end position="761"/>
    </location>
</feature>
<dbReference type="InterPro" id="IPR011989">
    <property type="entry name" value="ARM-like"/>
</dbReference>
<name>A0A9D4VBU2_ADICA</name>
<dbReference type="OrthoDB" id="16066at2759"/>
<evidence type="ECO:0000256" key="2">
    <source>
        <dbReference type="ARBA" id="ARBA00022490"/>
    </source>
</evidence>
<dbReference type="InterPro" id="IPR024372">
    <property type="entry name" value="Ecm29_N"/>
</dbReference>
<keyword evidence="2" id="KW-0963">Cytoplasm</keyword>
<evidence type="ECO:0000259" key="8">
    <source>
        <dbReference type="Pfam" id="PF24492"/>
    </source>
</evidence>
<organism evidence="9 10">
    <name type="scientific">Adiantum capillus-veneris</name>
    <name type="common">Maidenhair fern</name>
    <dbReference type="NCBI Taxonomy" id="13818"/>
    <lineage>
        <taxon>Eukaryota</taxon>
        <taxon>Viridiplantae</taxon>
        <taxon>Streptophyta</taxon>
        <taxon>Embryophyta</taxon>
        <taxon>Tracheophyta</taxon>
        <taxon>Polypodiopsida</taxon>
        <taxon>Polypodiidae</taxon>
        <taxon>Polypodiales</taxon>
        <taxon>Pteridineae</taxon>
        <taxon>Pteridaceae</taxon>
        <taxon>Vittarioideae</taxon>
        <taxon>Adiantum</taxon>
    </lineage>
</organism>
<evidence type="ECO:0000256" key="3">
    <source>
        <dbReference type="ARBA" id="ARBA00022737"/>
    </source>
</evidence>
<dbReference type="EMBL" id="JABFUD020000002">
    <property type="protein sequence ID" value="KAI5083342.1"/>
    <property type="molecule type" value="Genomic_DNA"/>
</dbReference>
<protein>
    <submittedName>
        <fullName evidence="9">Uncharacterized protein</fullName>
    </submittedName>
</protein>
<dbReference type="GO" id="GO:0060090">
    <property type="term" value="F:molecular adaptor activity"/>
    <property type="evidence" value="ECO:0007669"/>
    <property type="project" value="InterPro"/>
</dbReference>
<evidence type="ECO:0000256" key="5">
    <source>
        <dbReference type="SAM" id="MobiDB-lite"/>
    </source>
</evidence>
<comment type="subcellular location">
    <subcellularLocation>
        <location evidence="1">Cytoplasm</location>
    </subcellularLocation>
</comment>
<gene>
    <name evidence="9" type="ORF">GOP47_0003085</name>
</gene>
<evidence type="ECO:0000259" key="6">
    <source>
        <dbReference type="Pfam" id="PF13001"/>
    </source>
</evidence>
<sequence length="1535" mass="170493">MADAADEQEAMLERFLTRLALTEDEKLENVLAKLLPFAISCLATRQSTRQKVMDMLTHINKRVKDQPSIKLPLLELLALYQNEKSEPIVKSFALVYLEMSFDRHPKDDLDLAPELLKNLSQVSFQQQDILLRLSAKNLEKYAFKSLEESFAARYTFITNPKDRDIFVEFCLQTIIYQSLNKFSGLSKLQASRVSGKELLKGDSLVNRKVGMLNVISGLNLSAEILYPLLLVASVDSNQLVSKRGEELLKKLTVGVNLEDSVLIKKLFSMFQGTIGNSTSEDARVSAASPSVKEKIMSVFTRSIAAANSFPATLHCMFNCIFGTESYPRLKQFGMEFAVWVFKHARDEQMKPMAPIILSGVLKLLDSPPPGEGDASMKRLRMFAYQSVGQLGKRAPHLFRDNLSPVLRLFEALKLEPLSLKFTIQEALISLASAYKVCSEVTSKEIISLLLQNVNAVEGEARFCSVWWANNLYQFTHCASRFICMLGASDERLDVRDMAMEGLLPPQREEGQKSDYASLSDMLDFICKQQPGLLSPSKLGEQELLFNSRTYEAMITFLLSCYDADARRIMFEERFVFFLEHGMVSNASIDLHTRASKGLLVVASRAPQRFAEFYSGRIYWLRQYIRHVDGSTRQTAAKLLGIVVSELPSSTVMDLIGELRALIATGNKSRFEDMDGAVCAIGYILAQCLTGVPGVPEETLRLTILSLVEVGQSKNLEIAGAVVEAIGHIGLRTPLLSHLDSKMNNTENHGKNEDAFSSGSKTSSERTLSASVSKLLNDVLSSKDTKAVQKAIIAYGHMCFGNPDEDLTQEALNALLGMCRSKVEEILFCVGEALCFIWGSLAITPDEILKTTFVSLSNSSNFLNDQGGAGDSDVERIPVTSDACDKRMKARETIVRKLFDDLLYSSRKEERCAGAVWLVSVITYCGKHSRVRQLLPDMQEAFSHLLGEQNELTQEMASKGLSILYEIGDTASKHELVKALVSTLSGTAKRKRAIKLTEDSEVFEEGTLGEKPGGGNITTYKELCSLANEMGQPDLIYKFMDLANHQASLNSKRGAAFGFARIAKQAGDALRPYLPSLIPKLVRYQYDPNRLVQDAMGHIWRSLVPEPKKTVDEFFNVIMDDLLLQAGSRLWRARESSCLALADILQGRRFQEVGKYLEQIWIVCFRAMDDVKETVRTSGVCLSRSISSLTIRLSDAQLTSESEARSTLNLVLPLLLSKGILSSIADVQKLSISTVMKVAKNAGSSIRPQLADLIICMLESLSSLEDQRLNYAELHVEKAGISTERLENLRVAVSRDSPMWETLHFSLQQVDEHVMEVLVPRLVQLVRSGVGLNTRVGVAKFISLLTQQQGSEMQQYAGTLLKALKAVCRDEKSPSSRHALVSACASIAKYAGATQIQCLFEDSIALYVENTSSAKITSALLLRELSHQAHDVFVGYHTLVLPTAFIARFDEDKTVSNMFEDIWDENTSGQSIAMQLYASEIIPLALKGLSNTSWTQKKNVCNWHNKASRSGWLDSFASNVIVESSNRRTVKSLVGG</sequence>
<dbReference type="InterPro" id="IPR016024">
    <property type="entry name" value="ARM-type_fold"/>
</dbReference>
<dbReference type="GO" id="GO:0005737">
    <property type="term" value="C:cytoplasm"/>
    <property type="evidence" value="ECO:0007669"/>
    <property type="project" value="UniProtKB-SubCell"/>
</dbReference>
<reference evidence="9" key="1">
    <citation type="submission" date="2021-01" db="EMBL/GenBank/DDBJ databases">
        <title>Adiantum capillus-veneris genome.</title>
        <authorList>
            <person name="Fang Y."/>
            <person name="Liao Q."/>
        </authorList>
    </citation>
    <scope>NUCLEOTIDE SEQUENCE</scope>
    <source>
        <strain evidence="9">H3</strain>
        <tissue evidence="9">Leaf</tissue>
    </source>
</reference>
<dbReference type="GO" id="GO:0000502">
    <property type="term" value="C:proteasome complex"/>
    <property type="evidence" value="ECO:0007669"/>
    <property type="project" value="UniProtKB-KW"/>
</dbReference>
<keyword evidence="10" id="KW-1185">Reference proteome</keyword>
<dbReference type="SUPFAM" id="SSF48371">
    <property type="entry name" value="ARM repeat"/>
    <property type="match status" value="2"/>
</dbReference>
<evidence type="ECO:0000256" key="4">
    <source>
        <dbReference type="ARBA" id="ARBA00022942"/>
    </source>
</evidence>
<dbReference type="GO" id="GO:0005634">
    <property type="term" value="C:nucleus"/>
    <property type="evidence" value="ECO:0007669"/>
    <property type="project" value="TreeGrafter"/>
</dbReference>
<evidence type="ECO:0000313" key="10">
    <source>
        <dbReference type="Proteomes" id="UP000886520"/>
    </source>
</evidence>
<keyword evidence="4" id="KW-0647">Proteasome</keyword>
<dbReference type="Pfam" id="PF23702">
    <property type="entry name" value="ARM_ECM29"/>
    <property type="match status" value="1"/>
</dbReference>
<evidence type="ECO:0000256" key="1">
    <source>
        <dbReference type="ARBA" id="ARBA00004496"/>
    </source>
</evidence>
<dbReference type="GO" id="GO:0043248">
    <property type="term" value="P:proteasome assembly"/>
    <property type="evidence" value="ECO:0007669"/>
    <property type="project" value="InterPro"/>
</dbReference>
<dbReference type="InterPro" id="IPR055443">
    <property type="entry name" value="HEAT_ECM29"/>
</dbReference>
<feature type="domain" description="Proteasome component Ecm29 N-terminal" evidence="6">
    <location>
        <begin position="12"/>
        <end position="486"/>
    </location>
</feature>